<dbReference type="InterPro" id="IPR010473">
    <property type="entry name" value="GTPase-bd"/>
</dbReference>
<dbReference type="SUPFAM" id="SSF48371">
    <property type="entry name" value="ARM repeat"/>
    <property type="match status" value="1"/>
</dbReference>
<feature type="domain" description="Formin GTPase-binding" evidence="1">
    <location>
        <begin position="12"/>
        <end position="116"/>
    </location>
</feature>
<dbReference type="InterPro" id="IPR011989">
    <property type="entry name" value="ARM-like"/>
</dbReference>
<feature type="non-terminal residue" evidence="2">
    <location>
        <position position="142"/>
    </location>
</feature>
<dbReference type="InterPro" id="IPR016024">
    <property type="entry name" value="ARM-type_fold"/>
</dbReference>
<dbReference type="GO" id="GO:0031267">
    <property type="term" value="F:small GTPase binding"/>
    <property type="evidence" value="ECO:0007669"/>
    <property type="project" value="InterPro"/>
</dbReference>
<name>A0A061QR67_9CHLO</name>
<dbReference type="Pfam" id="PF06371">
    <property type="entry name" value="Drf_GBD"/>
    <property type="match status" value="1"/>
</dbReference>
<dbReference type="Gene3D" id="1.25.10.10">
    <property type="entry name" value="Leucine-rich Repeat Variant"/>
    <property type="match status" value="1"/>
</dbReference>
<dbReference type="AlphaFoldDB" id="A0A061QR67"/>
<sequence length="142" mass="15542">MISAVQECPDLDILTKLKECLDFNNTGWLEKFVDLGGFEALRDLTLDRIRDSESSEEEENMAINVLECVLSLTSAAKGLEKMASDKDILLHLCAAISMDGAEVSKLLLDLLSRICISAADGQQAVLQGFLQEPHQLEDSVDG</sequence>
<proteinExistence type="predicted"/>
<gene>
    <name evidence="2" type="ORF">TSPGSL018_27587</name>
</gene>
<dbReference type="GO" id="GO:0003779">
    <property type="term" value="F:actin binding"/>
    <property type="evidence" value="ECO:0007669"/>
    <property type="project" value="InterPro"/>
</dbReference>
<evidence type="ECO:0000313" key="2">
    <source>
        <dbReference type="EMBL" id="JAC60944.1"/>
    </source>
</evidence>
<accession>A0A061QR67</accession>
<dbReference type="EMBL" id="GBEZ01026246">
    <property type="protein sequence ID" value="JAC60944.1"/>
    <property type="molecule type" value="Transcribed_RNA"/>
</dbReference>
<dbReference type="GO" id="GO:0030036">
    <property type="term" value="P:actin cytoskeleton organization"/>
    <property type="evidence" value="ECO:0007669"/>
    <property type="project" value="InterPro"/>
</dbReference>
<protein>
    <submittedName>
        <fullName evidence="2">Actin-binding fh2</fullName>
    </submittedName>
</protein>
<organism evidence="2">
    <name type="scientific">Tetraselmis sp. GSL018</name>
    <dbReference type="NCBI Taxonomy" id="582737"/>
    <lineage>
        <taxon>Eukaryota</taxon>
        <taxon>Viridiplantae</taxon>
        <taxon>Chlorophyta</taxon>
        <taxon>core chlorophytes</taxon>
        <taxon>Chlorodendrophyceae</taxon>
        <taxon>Chlorodendrales</taxon>
        <taxon>Chlorodendraceae</taxon>
        <taxon>Tetraselmis</taxon>
    </lineage>
</organism>
<evidence type="ECO:0000259" key="1">
    <source>
        <dbReference type="Pfam" id="PF06371"/>
    </source>
</evidence>
<reference evidence="2" key="1">
    <citation type="submission" date="2014-05" db="EMBL/GenBank/DDBJ databases">
        <title>The transcriptome of the halophilic microalga Tetraselmis sp. GSL018 isolated from the Great Salt Lake, Utah.</title>
        <authorList>
            <person name="Jinkerson R.E."/>
            <person name="D'Adamo S."/>
            <person name="Posewitz M.C."/>
        </authorList>
    </citation>
    <scope>NUCLEOTIDE SEQUENCE</scope>
    <source>
        <strain evidence="2">GSL018</strain>
    </source>
</reference>